<dbReference type="GO" id="GO:0043565">
    <property type="term" value="F:sequence-specific DNA binding"/>
    <property type="evidence" value="ECO:0007669"/>
    <property type="project" value="InterPro"/>
</dbReference>
<dbReference type="InterPro" id="IPR002078">
    <property type="entry name" value="Sigma_54_int"/>
</dbReference>
<dbReference type="Gene3D" id="1.10.10.60">
    <property type="entry name" value="Homeodomain-like"/>
    <property type="match status" value="1"/>
</dbReference>
<organism evidence="6">
    <name type="scientific">freshwater metagenome</name>
    <dbReference type="NCBI Taxonomy" id="449393"/>
    <lineage>
        <taxon>unclassified sequences</taxon>
        <taxon>metagenomes</taxon>
        <taxon>ecological metagenomes</taxon>
    </lineage>
</organism>
<keyword evidence="1" id="KW-0547">Nucleotide-binding</keyword>
<dbReference type="EMBL" id="CAFBNE010000001">
    <property type="protein sequence ID" value="CAB4926955.1"/>
    <property type="molecule type" value="Genomic_DNA"/>
</dbReference>
<dbReference type="PANTHER" id="PTHR32071">
    <property type="entry name" value="TRANSCRIPTIONAL REGULATORY PROTEIN"/>
    <property type="match status" value="1"/>
</dbReference>
<dbReference type="InterPro" id="IPR025662">
    <property type="entry name" value="Sigma_54_int_dom_ATP-bd_1"/>
</dbReference>
<dbReference type="SUPFAM" id="SSF52540">
    <property type="entry name" value="P-loop containing nucleoside triphosphate hydrolases"/>
    <property type="match status" value="1"/>
</dbReference>
<dbReference type="InterPro" id="IPR058031">
    <property type="entry name" value="AAA_lid_NorR"/>
</dbReference>
<evidence type="ECO:0000313" key="6">
    <source>
        <dbReference type="EMBL" id="CAB4926955.1"/>
    </source>
</evidence>
<reference evidence="6" key="1">
    <citation type="submission" date="2020-05" db="EMBL/GenBank/DDBJ databases">
        <authorList>
            <person name="Chiriac C."/>
            <person name="Salcher M."/>
            <person name="Ghai R."/>
            <person name="Kavagutti S V."/>
        </authorList>
    </citation>
    <scope>NUCLEOTIDE SEQUENCE</scope>
</reference>
<dbReference type="GO" id="GO:0005524">
    <property type="term" value="F:ATP binding"/>
    <property type="evidence" value="ECO:0007669"/>
    <property type="project" value="UniProtKB-KW"/>
</dbReference>
<sequence>METAVRAQAQEQLLARSWTRSRAFGLDQGAPLELPFHAGVESDNRFTRTARPVLDYLGDLLPGCGTAAVLLDAQGCILARVCDDDSLLRRMDSGKSVPGFVWREEYAGCNAVGIALEERLPAWTSGQDHYMEVLRDLSCAAAPIINPLSQRLEGVLDLTANLTFAHPLMLPLAIQAAKSIEERLVAAGSATEQLLLRRFLSASRRPGQMVLVLSERSELSTKAAARRLSASDRAVIAHAASEQVDGTDSNTFDLALTDGGAVSVRCETIEAQGRRVGSAVTITSRDAGRTTRRGPAVTSGSLGSISPSPGFLGRSSASQSVRHDAGELATAAFPILISGESGVGKVHLASIIGRSLRNVLLLDARTYCEEGERALLRELSAFVHKAHTCVIVRNIEVLSDHVLRELGSVARVAEENGSRVITTTTSTSDITRDNRLPIGIGIHIPPLRERPEDIWDLTPALLARKGSNIRTAAPVLEAFMRYPWPGNVSELDTVLSAMLHRCRGSQLSLADLPVQYHRGGRRLRRIEHVERAAIVQALAEAGGNRTKAAGILEIGRATLYRKMRVYGLGPDSVAI</sequence>
<dbReference type="Pfam" id="PF02954">
    <property type="entry name" value="HTH_8"/>
    <property type="match status" value="1"/>
</dbReference>
<name>A0A6J7I7U3_9ZZZZ</name>
<accession>A0A6J7I7U3</accession>
<dbReference type="PRINTS" id="PR01590">
    <property type="entry name" value="HTHFIS"/>
</dbReference>
<dbReference type="GO" id="GO:0006355">
    <property type="term" value="P:regulation of DNA-templated transcription"/>
    <property type="evidence" value="ECO:0007669"/>
    <property type="project" value="InterPro"/>
</dbReference>
<dbReference type="Pfam" id="PF25601">
    <property type="entry name" value="AAA_lid_14"/>
    <property type="match status" value="1"/>
</dbReference>
<dbReference type="InterPro" id="IPR009057">
    <property type="entry name" value="Homeodomain-like_sf"/>
</dbReference>
<dbReference type="PROSITE" id="PS50045">
    <property type="entry name" value="SIGMA54_INTERACT_4"/>
    <property type="match status" value="1"/>
</dbReference>
<dbReference type="SUPFAM" id="SSF46689">
    <property type="entry name" value="Homeodomain-like"/>
    <property type="match status" value="1"/>
</dbReference>
<dbReference type="InterPro" id="IPR002197">
    <property type="entry name" value="HTH_Fis"/>
</dbReference>
<protein>
    <submittedName>
        <fullName evidence="6">Unannotated protein</fullName>
    </submittedName>
</protein>
<gene>
    <name evidence="6" type="ORF">UFOPK3772_00017</name>
</gene>
<evidence type="ECO:0000256" key="4">
    <source>
        <dbReference type="ARBA" id="ARBA00023163"/>
    </source>
</evidence>
<dbReference type="Gene3D" id="1.10.8.60">
    <property type="match status" value="1"/>
</dbReference>
<feature type="domain" description="Sigma-54 factor interaction" evidence="5">
    <location>
        <begin position="440"/>
        <end position="500"/>
    </location>
</feature>
<evidence type="ECO:0000259" key="5">
    <source>
        <dbReference type="PROSITE" id="PS50045"/>
    </source>
</evidence>
<evidence type="ECO:0000256" key="1">
    <source>
        <dbReference type="ARBA" id="ARBA00022741"/>
    </source>
</evidence>
<dbReference type="PROSITE" id="PS00675">
    <property type="entry name" value="SIGMA54_INTERACT_1"/>
    <property type="match status" value="1"/>
</dbReference>
<keyword evidence="2" id="KW-0067">ATP-binding</keyword>
<proteinExistence type="predicted"/>
<evidence type="ECO:0000256" key="2">
    <source>
        <dbReference type="ARBA" id="ARBA00022840"/>
    </source>
</evidence>
<dbReference type="InterPro" id="IPR027417">
    <property type="entry name" value="P-loop_NTPase"/>
</dbReference>
<evidence type="ECO:0000256" key="3">
    <source>
        <dbReference type="ARBA" id="ARBA00023015"/>
    </source>
</evidence>
<dbReference type="Gene3D" id="3.30.450.40">
    <property type="match status" value="1"/>
</dbReference>
<keyword evidence="4" id="KW-0804">Transcription</keyword>
<dbReference type="AlphaFoldDB" id="A0A6J7I7U3"/>
<keyword evidence="3" id="KW-0805">Transcription regulation</keyword>
<dbReference type="Gene3D" id="3.40.50.300">
    <property type="entry name" value="P-loop containing nucleotide triphosphate hydrolases"/>
    <property type="match status" value="1"/>
</dbReference>
<dbReference type="InterPro" id="IPR029016">
    <property type="entry name" value="GAF-like_dom_sf"/>
</dbReference>